<dbReference type="RefSeq" id="WP_195803792.1">
    <property type="nucleotide sequence ID" value="NZ_CP061379.1"/>
</dbReference>
<accession>A0A7S9DAM0</accession>
<evidence type="ECO:0000313" key="1">
    <source>
        <dbReference type="EMBL" id="QPF94299.1"/>
    </source>
</evidence>
<dbReference type="KEGG" id="bcou:IC761_13915"/>
<dbReference type="EMBL" id="CP061379">
    <property type="protein sequence ID" value="QPF94299.1"/>
    <property type="molecule type" value="Genomic_DNA"/>
</dbReference>
<keyword evidence="2" id="KW-1185">Reference proteome</keyword>
<name>A0A7S9DAM0_9BRAD</name>
<dbReference type="PANTHER" id="PTHR36931:SF1">
    <property type="entry name" value="UPF0153 PROTEIN YEIW"/>
    <property type="match status" value="1"/>
</dbReference>
<sequence length="167" mass="18484">MTSSAERQCGDCTLCCKVMAIEALAKPANVWCPRCSPGRGCAIYAARPDECASFNCLWRVNDLLDDRWKPSRSKLVLTTSDDGIEIRCDPGFPNAWRKEPYASEIRAWAAEGGTNDMTVVVIVGQRMILVTPEREFDLGIVGPDERIVRELEGTKVVRATVTKASEM</sequence>
<dbReference type="InterPro" id="IPR052572">
    <property type="entry name" value="UPF0153_domain"/>
</dbReference>
<dbReference type="PANTHER" id="PTHR36931">
    <property type="entry name" value="UPF0153 PROTEIN YEIW"/>
    <property type="match status" value="1"/>
</dbReference>
<evidence type="ECO:0008006" key="3">
    <source>
        <dbReference type="Google" id="ProtNLM"/>
    </source>
</evidence>
<protein>
    <recommendedName>
        <fullName evidence="3">Zinc/iron-chelating domain-containing protein</fullName>
    </recommendedName>
</protein>
<proteinExistence type="predicted"/>
<reference evidence="1 2" key="1">
    <citation type="submission" date="2020-09" db="EMBL/GenBank/DDBJ databases">
        <title>Complete genomes of bradyrhizobia occurring on native shrubby legumes in Australia.</title>
        <authorList>
            <person name="Lafay B."/>
        </authorList>
    </citation>
    <scope>NUCLEOTIDE SEQUENCE [LARGE SCALE GENOMIC DNA]</scope>
    <source>
        <strain evidence="1 2">BDV5040</strain>
    </source>
</reference>
<gene>
    <name evidence="1" type="ORF">IC761_13915</name>
</gene>
<organism evidence="1 2">
    <name type="scientific">Bradyrhizobium commune</name>
    <dbReference type="NCBI Taxonomy" id="83627"/>
    <lineage>
        <taxon>Bacteria</taxon>
        <taxon>Pseudomonadati</taxon>
        <taxon>Pseudomonadota</taxon>
        <taxon>Alphaproteobacteria</taxon>
        <taxon>Hyphomicrobiales</taxon>
        <taxon>Nitrobacteraceae</taxon>
        <taxon>Bradyrhizobium</taxon>
    </lineage>
</organism>
<evidence type="ECO:0000313" key="2">
    <source>
        <dbReference type="Proteomes" id="UP000594621"/>
    </source>
</evidence>
<dbReference type="Proteomes" id="UP000594621">
    <property type="component" value="Chromosome"/>
</dbReference>
<dbReference type="AlphaFoldDB" id="A0A7S9DAM0"/>